<dbReference type="EMBL" id="JAQKAB010000004">
    <property type="protein sequence ID" value="MDA7026404.1"/>
    <property type="molecule type" value="Genomic_DNA"/>
</dbReference>
<dbReference type="Pfam" id="PF01757">
    <property type="entry name" value="Acyl_transf_3"/>
    <property type="match status" value="1"/>
</dbReference>
<dbReference type="RefSeq" id="WP_271340268.1">
    <property type="nucleotide sequence ID" value="NZ_JAQKAB010000004.1"/>
</dbReference>
<dbReference type="PANTHER" id="PTHR37312:SF1">
    <property type="entry name" value="MEMBRANE-BOUND ACYLTRANSFERASE YKRP-RELATED"/>
    <property type="match status" value="1"/>
</dbReference>
<keyword evidence="3" id="KW-0472">Membrane</keyword>
<feature type="transmembrane region" description="Helical" evidence="3">
    <location>
        <begin position="302"/>
        <end position="322"/>
    </location>
</feature>
<feature type="transmembrane region" description="Helical" evidence="3">
    <location>
        <begin position="7"/>
        <end position="24"/>
    </location>
</feature>
<feature type="transmembrane region" description="Helical" evidence="3">
    <location>
        <begin position="30"/>
        <end position="49"/>
    </location>
</feature>
<evidence type="ECO:0000256" key="3">
    <source>
        <dbReference type="SAM" id="Phobius"/>
    </source>
</evidence>
<dbReference type="InterPro" id="IPR052734">
    <property type="entry name" value="Nod_factor_acetyltransferase"/>
</dbReference>
<feature type="transmembrane region" description="Helical" evidence="3">
    <location>
        <begin position="147"/>
        <end position="164"/>
    </location>
</feature>
<keyword evidence="6" id="KW-1185">Reference proteome</keyword>
<evidence type="ECO:0000256" key="1">
    <source>
        <dbReference type="ARBA" id="ARBA00004370"/>
    </source>
</evidence>
<feature type="transmembrane region" description="Helical" evidence="3">
    <location>
        <begin position="122"/>
        <end position="140"/>
    </location>
</feature>
<gene>
    <name evidence="5" type="ORF">PJ311_07205</name>
</gene>
<reference evidence="5 6" key="1">
    <citation type="submission" date="2023-01" db="EMBL/GenBank/DDBJ databases">
        <title>Bacillus changyiensis sp. nov., isolated from a coastal deposit.</title>
        <authorList>
            <person name="Xiao G."/>
            <person name="Lai Q."/>
            <person name="Hu Z."/>
            <person name="Shao Z."/>
        </authorList>
    </citation>
    <scope>NUCLEOTIDE SEQUENCE [LARGE SCALE GENOMIC DNA]</scope>
    <source>
        <strain evidence="5 6">CLL-7-23</strain>
    </source>
</reference>
<keyword evidence="5" id="KW-0012">Acyltransferase</keyword>
<name>A0ABT4X267_9BACI</name>
<keyword evidence="3" id="KW-1133">Transmembrane helix</keyword>
<dbReference type="InterPro" id="IPR002656">
    <property type="entry name" value="Acyl_transf_3_dom"/>
</dbReference>
<feature type="transmembrane region" description="Helical" evidence="3">
    <location>
        <begin position="236"/>
        <end position="255"/>
    </location>
</feature>
<feature type="transmembrane region" description="Helical" evidence="3">
    <location>
        <begin position="69"/>
        <end position="86"/>
    </location>
</feature>
<evidence type="ECO:0000313" key="6">
    <source>
        <dbReference type="Proteomes" id="UP001211894"/>
    </source>
</evidence>
<dbReference type="GO" id="GO:0016746">
    <property type="term" value="F:acyltransferase activity"/>
    <property type="evidence" value="ECO:0007669"/>
    <property type="project" value="UniProtKB-KW"/>
</dbReference>
<feature type="transmembrane region" description="Helical" evidence="3">
    <location>
        <begin position="267"/>
        <end position="290"/>
    </location>
</feature>
<feature type="domain" description="Acyltransferase 3" evidence="4">
    <location>
        <begin position="6"/>
        <end position="318"/>
    </location>
</feature>
<protein>
    <submittedName>
        <fullName evidence="5">Acyltransferase family protein</fullName>
    </submittedName>
</protein>
<keyword evidence="5" id="KW-0808">Transferase</keyword>
<organism evidence="5 6">
    <name type="scientific">Bacillus changyiensis</name>
    <dbReference type="NCBI Taxonomy" id="3004103"/>
    <lineage>
        <taxon>Bacteria</taxon>
        <taxon>Bacillati</taxon>
        <taxon>Bacillota</taxon>
        <taxon>Bacilli</taxon>
        <taxon>Bacillales</taxon>
        <taxon>Bacillaceae</taxon>
        <taxon>Bacillus</taxon>
    </lineage>
</organism>
<dbReference type="Proteomes" id="UP001211894">
    <property type="component" value="Unassembled WGS sequence"/>
</dbReference>
<comment type="subcellular location">
    <subcellularLocation>
        <location evidence="1">Membrane</location>
    </subcellularLocation>
</comment>
<evidence type="ECO:0000256" key="2">
    <source>
        <dbReference type="ARBA" id="ARBA00007400"/>
    </source>
</evidence>
<feature type="transmembrane region" description="Helical" evidence="3">
    <location>
        <begin position="202"/>
        <end position="220"/>
    </location>
</feature>
<proteinExistence type="inferred from homology"/>
<feature type="transmembrane region" description="Helical" evidence="3">
    <location>
        <begin position="170"/>
        <end position="190"/>
    </location>
</feature>
<dbReference type="PANTHER" id="PTHR37312">
    <property type="entry name" value="MEMBRANE-BOUND ACYLTRANSFERASE YKRP-RELATED"/>
    <property type="match status" value="1"/>
</dbReference>
<comment type="similarity">
    <text evidence="2">Belongs to the acyltransferase 3 family.</text>
</comment>
<accession>A0ABT4X267</accession>
<evidence type="ECO:0000259" key="4">
    <source>
        <dbReference type="Pfam" id="PF01757"/>
    </source>
</evidence>
<evidence type="ECO:0000313" key="5">
    <source>
        <dbReference type="EMBL" id="MDA7026404.1"/>
    </source>
</evidence>
<sequence>MEQRLNWIDVAKGVGMILVIIGHVPTTPEVKSFVFSFHMPLFFFLSGLVFKQLHLPIKTFFQKKVERLLFPYICFSIITYLFWFFVERYFPFSHSKHVDPFVPFTGIFISNEDHFQLTFNPAIWFLTVLFLVEVVFFLFMKLAKGRFVLLFTIGSALLGYISTLKLEESLPWNAGVACTALVFYALGYLCKPYLHELKSDPTMIVCALFFLSVGFLQAANSERIDMRANQYGEIDIFYLTSILGIAGTIYLTFKLKHSNMLRFLGKNSLTILVLHFIGIHLSKAFVYFVLGIDIEDTYNLSWTIFYSAFTIVFMIPCILFFNKYPVLLGRKKRTTYQETVG</sequence>
<comment type="caution">
    <text evidence="5">The sequence shown here is derived from an EMBL/GenBank/DDBJ whole genome shotgun (WGS) entry which is preliminary data.</text>
</comment>
<keyword evidence="3" id="KW-0812">Transmembrane</keyword>